<feature type="region of interest" description="Disordered" evidence="1">
    <location>
        <begin position="576"/>
        <end position="614"/>
    </location>
</feature>
<feature type="region of interest" description="Disordered" evidence="1">
    <location>
        <begin position="445"/>
        <end position="464"/>
    </location>
</feature>
<feature type="domain" description="C2H2-type" evidence="2">
    <location>
        <begin position="133"/>
        <end position="155"/>
    </location>
</feature>
<sequence length="614" mass="67796">MLASLTNRTFPEPPPPPPRRDDQEGRYSRRWNRGRNADGDTFDYGKGQRKRRWDVNNDDDDDDFSRRDWKRDIDHDRRGWNEEDEGKIKKKQVFDPVKAAEEMKAESEYVDHEYGKGVITVGFTEQRVLAYICEICHIQLNCRGNLEAHCDGIQHLKKKNLWEKRKRFNEKSELKRPLPRWVPVEKEESKSSSFPTNVADNMPPYSTVRNNANDGSYQQRDYSNSNASYGQDGYDYSRSGCTQSYGEEGYKSTGGYETAKSSDYWGQNQSDMNAASLTPNREVSKPAGKQGGATGTLIQRLDACAVKNEKDNELAFSVVSALLKSLKEFHHKLGDTKCIEVLTETDVMFRIMKPKTTDFKGIDKLPEGNENLASSAVNKYSSGVEAASFSTTVPLKYNASQRNTSTWYAQRKSEPQAGNQAMKSSSALEAVAANYSTKDVYGSAKNSVQSSSSHSTSGYTSQGAGSITSSVSSGYSAQVTGSNVVSHATTTTSYPTQAPLPGGYGGYILNNPSGYGSQGNYTSNYSAYTTSSSSDQSSTAENGTKDTGYHTLGATASMVTYPECVNQVENMLKVVRASNEPPPPGTETVPNYHAQPPPSIYKMTAPPPPYTQQK</sequence>
<name>A0AAN8WH95_HALRR</name>
<dbReference type="InterPro" id="IPR013087">
    <property type="entry name" value="Znf_C2H2_type"/>
</dbReference>
<protein>
    <recommendedName>
        <fullName evidence="2">C2H2-type domain-containing protein</fullName>
    </recommendedName>
</protein>
<reference evidence="3 4" key="1">
    <citation type="submission" date="2023-11" db="EMBL/GenBank/DDBJ databases">
        <title>Halocaridina rubra genome assembly.</title>
        <authorList>
            <person name="Smith C."/>
        </authorList>
    </citation>
    <scope>NUCLEOTIDE SEQUENCE [LARGE SCALE GENOMIC DNA]</scope>
    <source>
        <strain evidence="3">EP-1</strain>
        <tissue evidence="3">Whole</tissue>
    </source>
</reference>
<evidence type="ECO:0000313" key="4">
    <source>
        <dbReference type="Proteomes" id="UP001381693"/>
    </source>
</evidence>
<dbReference type="EMBL" id="JAXCGZ010020891">
    <property type="protein sequence ID" value="KAK7063274.1"/>
    <property type="molecule type" value="Genomic_DNA"/>
</dbReference>
<feature type="compositionally biased region" description="Basic and acidic residues" evidence="1">
    <location>
        <begin position="18"/>
        <end position="27"/>
    </location>
</feature>
<accession>A0AAN8WH95</accession>
<feature type="region of interest" description="Disordered" evidence="1">
    <location>
        <begin position="1"/>
        <end position="67"/>
    </location>
</feature>
<evidence type="ECO:0000259" key="2">
    <source>
        <dbReference type="PROSITE" id="PS00028"/>
    </source>
</evidence>
<evidence type="ECO:0000313" key="3">
    <source>
        <dbReference type="EMBL" id="KAK7063274.1"/>
    </source>
</evidence>
<evidence type="ECO:0000256" key="1">
    <source>
        <dbReference type="SAM" id="MobiDB-lite"/>
    </source>
</evidence>
<gene>
    <name evidence="3" type="ORF">SK128_022698</name>
</gene>
<dbReference type="AlphaFoldDB" id="A0AAN8WH95"/>
<dbReference type="Proteomes" id="UP001381693">
    <property type="component" value="Unassembled WGS sequence"/>
</dbReference>
<dbReference type="PROSITE" id="PS00028">
    <property type="entry name" value="ZINC_FINGER_C2H2_1"/>
    <property type="match status" value="1"/>
</dbReference>
<comment type="caution">
    <text evidence="3">The sequence shown here is derived from an EMBL/GenBank/DDBJ whole genome shotgun (WGS) entry which is preliminary data.</text>
</comment>
<proteinExistence type="predicted"/>
<feature type="region of interest" description="Disordered" evidence="1">
    <location>
        <begin position="182"/>
        <end position="229"/>
    </location>
</feature>
<organism evidence="3 4">
    <name type="scientific">Halocaridina rubra</name>
    <name type="common">Hawaiian red shrimp</name>
    <dbReference type="NCBI Taxonomy" id="373956"/>
    <lineage>
        <taxon>Eukaryota</taxon>
        <taxon>Metazoa</taxon>
        <taxon>Ecdysozoa</taxon>
        <taxon>Arthropoda</taxon>
        <taxon>Crustacea</taxon>
        <taxon>Multicrustacea</taxon>
        <taxon>Malacostraca</taxon>
        <taxon>Eumalacostraca</taxon>
        <taxon>Eucarida</taxon>
        <taxon>Decapoda</taxon>
        <taxon>Pleocyemata</taxon>
        <taxon>Caridea</taxon>
        <taxon>Atyoidea</taxon>
        <taxon>Atyidae</taxon>
        <taxon>Halocaridina</taxon>
    </lineage>
</organism>
<keyword evidence="4" id="KW-1185">Reference proteome</keyword>
<feature type="compositionally biased region" description="Pro residues" evidence="1">
    <location>
        <begin position="595"/>
        <end position="614"/>
    </location>
</feature>
<feature type="compositionally biased region" description="Polar residues" evidence="1">
    <location>
        <begin position="207"/>
        <end position="229"/>
    </location>
</feature>